<evidence type="ECO:0000256" key="1">
    <source>
        <dbReference type="SAM" id="MobiDB-lite"/>
    </source>
</evidence>
<feature type="region of interest" description="Disordered" evidence="1">
    <location>
        <begin position="1"/>
        <end position="32"/>
    </location>
</feature>
<proteinExistence type="predicted"/>
<sequence length="62" mass="6968">MNETQGDAKNRAIKKAEEKRGEGPTSIKFQGHAGTAKNLKSIFIGIIWRRQGDKSWLYEGYG</sequence>
<comment type="caution">
    <text evidence="2">The sequence shown here is derived from an EMBL/GenBank/DDBJ whole genome shotgun (WGS) entry which is preliminary data.</text>
</comment>
<name>A0A8T3ANS5_DENNO</name>
<feature type="compositionally biased region" description="Basic and acidic residues" evidence="1">
    <location>
        <begin position="1"/>
        <end position="22"/>
    </location>
</feature>
<dbReference type="EMBL" id="JAGYWB010000015">
    <property type="protein sequence ID" value="KAI0498019.1"/>
    <property type="molecule type" value="Genomic_DNA"/>
</dbReference>
<keyword evidence="3" id="KW-1185">Reference proteome</keyword>
<dbReference type="AlphaFoldDB" id="A0A8T3ANS5"/>
<organism evidence="2 3">
    <name type="scientific">Dendrobium nobile</name>
    <name type="common">Orchid</name>
    <dbReference type="NCBI Taxonomy" id="94219"/>
    <lineage>
        <taxon>Eukaryota</taxon>
        <taxon>Viridiplantae</taxon>
        <taxon>Streptophyta</taxon>
        <taxon>Embryophyta</taxon>
        <taxon>Tracheophyta</taxon>
        <taxon>Spermatophyta</taxon>
        <taxon>Magnoliopsida</taxon>
        <taxon>Liliopsida</taxon>
        <taxon>Asparagales</taxon>
        <taxon>Orchidaceae</taxon>
        <taxon>Epidendroideae</taxon>
        <taxon>Malaxideae</taxon>
        <taxon>Dendrobiinae</taxon>
        <taxon>Dendrobium</taxon>
    </lineage>
</organism>
<evidence type="ECO:0000313" key="3">
    <source>
        <dbReference type="Proteomes" id="UP000829196"/>
    </source>
</evidence>
<accession>A0A8T3ANS5</accession>
<dbReference type="Proteomes" id="UP000829196">
    <property type="component" value="Unassembled WGS sequence"/>
</dbReference>
<reference evidence="2" key="1">
    <citation type="journal article" date="2022" name="Front. Genet.">
        <title>Chromosome-Scale Assembly of the Dendrobium nobile Genome Provides Insights Into the Molecular Mechanism of the Biosynthesis of the Medicinal Active Ingredient of Dendrobium.</title>
        <authorList>
            <person name="Xu Q."/>
            <person name="Niu S.-C."/>
            <person name="Li K.-L."/>
            <person name="Zheng P.-J."/>
            <person name="Zhang X.-J."/>
            <person name="Jia Y."/>
            <person name="Liu Y."/>
            <person name="Niu Y.-X."/>
            <person name="Yu L.-H."/>
            <person name="Chen D.-F."/>
            <person name="Zhang G.-Q."/>
        </authorList>
    </citation>
    <scope>NUCLEOTIDE SEQUENCE</scope>
    <source>
        <tissue evidence="2">Leaf</tissue>
    </source>
</reference>
<dbReference type="SMR" id="A0A8T3ANS5"/>
<gene>
    <name evidence="2" type="ORF">KFK09_021260</name>
</gene>
<protein>
    <submittedName>
        <fullName evidence="2">Uncharacterized protein</fullName>
    </submittedName>
</protein>
<evidence type="ECO:0000313" key="2">
    <source>
        <dbReference type="EMBL" id="KAI0498019.1"/>
    </source>
</evidence>